<dbReference type="InterPro" id="IPR000225">
    <property type="entry name" value="Armadillo"/>
</dbReference>
<dbReference type="Pfam" id="PF13646">
    <property type="entry name" value="HEAT_2"/>
    <property type="match status" value="3"/>
</dbReference>
<reference evidence="2" key="1">
    <citation type="journal article" date="2016" name="Environ. Microbiol.">
        <title>The complete genome of a viable archaeum isolated from 123-million-year-old rock salt.</title>
        <authorList>
            <person name="Jaakkola S.T."/>
            <person name="Pfeiffer F."/>
            <person name="Ravantti J.J."/>
            <person name="Guo Q."/>
            <person name="Liu Y."/>
            <person name="Chen X."/>
            <person name="Ma H."/>
            <person name="Yang C."/>
            <person name="Oksanen H.M."/>
            <person name="Bamford D.H."/>
        </authorList>
    </citation>
    <scope>NUCLEOTIDE SEQUENCE</scope>
    <source>
        <strain evidence="2">JI20-1</strain>
    </source>
</reference>
<dbReference type="GO" id="GO:0016491">
    <property type="term" value="F:oxidoreductase activity"/>
    <property type="evidence" value="ECO:0007669"/>
    <property type="project" value="TreeGrafter"/>
</dbReference>
<sequence>MPSLYGLERSGDVEKLVELLRESEKETVRRRAAEILGNLDEPESEGLDALVEAMSDEDPTVRAAAIDALTQQEAVEALMEGLGQSVPESGATWAQAEAFVESLDADTVELRMASANVLGLLGVEDAAKPLAQRLQAEQHPEVRARIARALGRIEDPSVAGVLVEHLEGQPLGVRREAAEALGRLNGPAALQGLLSVVDDDSEEMRRTAVSSLGQFENAKPVDALVERLGDESDLVRRAAVFSLIEILSNVPPDRSHELRETIVDRMAARSDASIVASLVEIIEEGTQIHQRRNAVWMLGRVAGDKSTKMDAVEALRDVLGEDDDLISQFAATGLAEIGGRMVETALLEVIETDEYGADAVAMAAFALGKVGGERSRKRLEKLVDETENAEVRRRAFSAISKLGGHS</sequence>
<protein>
    <submittedName>
        <fullName evidence="1">HEAT-PBS family taxis protein</fullName>
    </submittedName>
</protein>
<dbReference type="OrthoDB" id="142930at2157"/>
<name>A0A0U5H5U5_9EURY</name>
<dbReference type="EMBL" id="LN831302">
    <property type="protein sequence ID" value="CQH54898.1"/>
    <property type="molecule type" value="Genomic_DNA"/>
</dbReference>
<dbReference type="Gene3D" id="1.25.10.10">
    <property type="entry name" value="Leucine-rich Repeat Variant"/>
    <property type="match status" value="3"/>
</dbReference>
<dbReference type="GeneID" id="26658808"/>
<dbReference type="Proteomes" id="UP000066737">
    <property type="component" value="Chromosome I"/>
</dbReference>
<dbReference type="RefSeq" id="WP_059056583.1">
    <property type="nucleotide sequence ID" value="NZ_CEML01000002.1"/>
</dbReference>
<organism evidence="1 2">
    <name type="scientific">Halobacterium hubeiense</name>
    <dbReference type="NCBI Taxonomy" id="1407499"/>
    <lineage>
        <taxon>Archaea</taxon>
        <taxon>Methanobacteriati</taxon>
        <taxon>Methanobacteriota</taxon>
        <taxon>Stenosarchaea group</taxon>
        <taxon>Halobacteria</taxon>
        <taxon>Halobacteriales</taxon>
        <taxon>Halobacteriaceae</taxon>
        <taxon>Halobacterium</taxon>
    </lineage>
</organism>
<dbReference type="PANTHER" id="PTHR12697">
    <property type="entry name" value="PBS LYASE HEAT-LIKE PROTEIN"/>
    <property type="match status" value="1"/>
</dbReference>
<proteinExistence type="predicted"/>
<evidence type="ECO:0000313" key="2">
    <source>
        <dbReference type="Proteomes" id="UP000066737"/>
    </source>
</evidence>
<dbReference type="PROSITE" id="PS50176">
    <property type="entry name" value="ARM_REPEAT"/>
    <property type="match status" value="1"/>
</dbReference>
<dbReference type="SUPFAM" id="SSF48371">
    <property type="entry name" value="ARM repeat"/>
    <property type="match status" value="1"/>
</dbReference>
<dbReference type="InterPro" id="IPR016024">
    <property type="entry name" value="ARM-type_fold"/>
</dbReference>
<dbReference type="InterPro" id="IPR011989">
    <property type="entry name" value="ARM-like"/>
</dbReference>
<dbReference type="KEGG" id="hhb:Hhub_2145"/>
<dbReference type="PANTHER" id="PTHR12697:SF5">
    <property type="entry name" value="DEOXYHYPUSINE HYDROXYLASE"/>
    <property type="match status" value="1"/>
</dbReference>
<evidence type="ECO:0000313" key="1">
    <source>
        <dbReference type="EMBL" id="CQH54898.1"/>
    </source>
</evidence>
<keyword evidence="2" id="KW-1185">Reference proteome</keyword>
<accession>A0A0U5H5U5</accession>
<dbReference type="SMART" id="SM00567">
    <property type="entry name" value="EZ_HEAT"/>
    <property type="match status" value="9"/>
</dbReference>
<dbReference type="AlphaFoldDB" id="A0A0U5H5U5"/>
<gene>
    <name evidence="1" type="ORF">HHUB_2145</name>
</gene>
<dbReference type="STRING" id="1407499.HHUB_2145"/>
<dbReference type="InterPro" id="IPR004155">
    <property type="entry name" value="PBS_lyase_HEAT"/>
</dbReference>